<protein>
    <submittedName>
        <fullName evidence="1">Uncharacterized protein</fullName>
    </submittedName>
</protein>
<dbReference type="AlphaFoldDB" id="A0A2S5BBZ9"/>
<dbReference type="Proteomes" id="UP000237144">
    <property type="component" value="Unassembled WGS sequence"/>
</dbReference>
<keyword evidence="2" id="KW-1185">Reference proteome</keyword>
<organism evidence="1 2">
    <name type="scientific">Rhodotorula taiwanensis</name>
    <dbReference type="NCBI Taxonomy" id="741276"/>
    <lineage>
        <taxon>Eukaryota</taxon>
        <taxon>Fungi</taxon>
        <taxon>Dikarya</taxon>
        <taxon>Basidiomycota</taxon>
        <taxon>Pucciniomycotina</taxon>
        <taxon>Microbotryomycetes</taxon>
        <taxon>Sporidiobolales</taxon>
        <taxon>Sporidiobolaceae</taxon>
        <taxon>Rhodotorula</taxon>
    </lineage>
</organism>
<evidence type="ECO:0000313" key="1">
    <source>
        <dbReference type="EMBL" id="POY74288.1"/>
    </source>
</evidence>
<comment type="caution">
    <text evidence="1">The sequence shown here is derived from an EMBL/GenBank/DDBJ whole genome shotgun (WGS) entry which is preliminary data.</text>
</comment>
<evidence type="ECO:0000313" key="2">
    <source>
        <dbReference type="Proteomes" id="UP000237144"/>
    </source>
</evidence>
<proteinExistence type="predicted"/>
<dbReference type="EMBL" id="PJQD01000026">
    <property type="protein sequence ID" value="POY74288.1"/>
    <property type="molecule type" value="Genomic_DNA"/>
</dbReference>
<gene>
    <name evidence="1" type="ORF">BMF94_2726</name>
</gene>
<sequence length="231" mass="26738">MDIVWSTHKLVCGDRAHPFKLPPFSQEEADYIAQQCVVATETPQAEWLQAELRRLVSPTTSEDRAHYQTCCAEYVGLGDTSITRDEPPKLSPNDANRRHKMRTFVTHELRQRSMALYLNTLKMHKSLDPPLLTSMPYNYDTYTQGAPVDKTSKWHSEFCHRLIAVQCYHLKMRVVTKTRPVIVSELLRTTRDVERSYRLLRTFVQTAPNPALTQAATRMINQTLKSFEEIK</sequence>
<name>A0A2S5BBZ9_9BASI</name>
<reference evidence="1 2" key="1">
    <citation type="journal article" date="2018" name="Front. Microbiol.">
        <title>Prospects for Fungal Bioremediation of Acidic Radioactive Waste Sites: Characterization and Genome Sequence of Rhodotorula taiwanensis MD1149.</title>
        <authorList>
            <person name="Tkavc R."/>
            <person name="Matrosova V.Y."/>
            <person name="Grichenko O.E."/>
            <person name="Gostincar C."/>
            <person name="Volpe R.P."/>
            <person name="Klimenkova P."/>
            <person name="Gaidamakova E.K."/>
            <person name="Zhou C.E."/>
            <person name="Stewart B.J."/>
            <person name="Lyman M.G."/>
            <person name="Malfatti S.A."/>
            <person name="Rubinfeld B."/>
            <person name="Courtot M."/>
            <person name="Singh J."/>
            <person name="Dalgard C.L."/>
            <person name="Hamilton T."/>
            <person name="Frey K.G."/>
            <person name="Gunde-Cimerman N."/>
            <person name="Dugan L."/>
            <person name="Daly M.J."/>
        </authorList>
    </citation>
    <scope>NUCLEOTIDE SEQUENCE [LARGE SCALE GENOMIC DNA]</scope>
    <source>
        <strain evidence="1 2">MD1149</strain>
    </source>
</reference>
<accession>A0A2S5BBZ9</accession>